<name>A0A9X1FCW0_9FLAO</name>
<dbReference type="Proteomes" id="UP001138894">
    <property type="component" value="Unassembled WGS sequence"/>
</dbReference>
<gene>
    <name evidence="4" type="ORF">KCG49_15930</name>
</gene>
<evidence type="ECO:0000256" key="3">
    <source>
        <dbReference type="ARBA" id="ARBA00022679"/>
    </source>
</evidence>
<dbReference type="InterPro" id="IPR051419">
    <property type="entry name" value="Lys/N-term_MeTrsfase_sf"/>
</dbReference>
<dbReference type="RefSeq" id="WP_218547928.1">
    <property type="nucleotide sequence ID" value="NZ_JAGSPD010000022.1"/>
</dbReference>
<sequence length="214" mass="24393">MKQLLSYILPITKTVESKYSGTLEITWHNGKKHLNSKNANYSYGSLQRILKYGLDKINLSQIDTVLILGMGGGSVIETLRQDFNYSKSITAVEIDPIIIEIANTEFGISENENLKIHCADALEFVKYTTKKFDLIIVDLYIDLSVPSQFLSETFWDDILKLKSSKGDIIFNASVKNSKNKTLKQLIEYLKTKIYKVEVFEKVNNTNTLVVLKRL</sequence>
<comment type="similarity">
    <text evidence="1">Belongs to the methyltransferase superfamily.</text>
</comment>
<keyword evidence="2" id="KW-0489">Methyltransferase</keyword>
<evidence type="ECO:0000313" key="5">
    <source>
        <dbReference type="Proteomes" id="UP001138894"/>
    </source>
</evidence>
<dbReference type="GO" id="GO:0032259">
    <property type="term" value="P:methylation"/>
    <property type="evidence" value="ECO:0007669"/>
    <property type="project" value="UniProtKB-KW"/>
</dbReference>
<dbReference type="PANTHER" id="PTHR12176">
    <property type="entry name" value="SAM-DEPENDENT METHYLTRANSFERASE SUPERFAMILY PROTEIN"/>
    <property type="match status" value="1"/>
</dbReference>
<dbReference type="AlphaFoldDB" id="A0A9X1FCW0"/>
<dbReference type="NCBIfam" id="NF037959">
    <property type="entry name" value="MFS_SpdSyn"/>
    <property type="match status" value="1"/>
</dbReference>
<proteinExistence type="inferred from homology"/>
<reference evidence="4" key="1">
    <citation type="submission" date="2021-04" db="EMBL/GenBank/DDBJ databases">
        <authorList>
            <person name="Pira H."/>
            <person name="Risdian C."/>
            <person name="Wink J."/>
        </authorList>
    </citation>
    <scope>NUCLEOTIDE SEQUENCE</scope>
    <source>
        <strain evidence="4">WHY3</strain>
    </source>
</reference>
<accession>A0A9X1FCW0</accession>
<keyword evidence="3" id="KW-0808">Transferase</keyword>
<dbReference type="CDD" id="cd02440">
    <property type="entry name" value="AdoMet_MTases"/>
    <property type="match status" value="1"/>
</dbReference>
<organism evidence="4 5">
    <name type="scientific">Winogradskyella luteola</name>
    <dbReference type="NCBI Taxonomy" id="2828330"/>
    <lineage>
        <taxon>Bacteria</taxon>
        <taxon>Pseudomonadati</taxon>
        <taxon>Bacteroidota</taxon>
        <taxon>Flavobacteriia</taxon>
        <taxon>Flavobacteriales</taxon>
        <taxon>Flavobacteriaceae</taxon>
        <taxon>Winogradskyella</taxon>
    </lineage>
</organism>
<evidence type="ECO:0000256" key="2">
    <source>
        <dbReference type="ARBA" id="ARBA00022603"/>
    </source>
</evidence>
<evidence type="ECO:0000313" key="4">
    <source>
        <dbReference type="EMBL" id="MBV7270678.1"/>
    </source>
</evidence>
<protein>
    <submittedName>
        <fullName evidence="4">Fused MFS/spermidine synthase</fullName>
    </submittedName>
</protein>
<keyword evidence="5" id="KW-1185">Reference proteome</keyword>
<comment type="caution">
    <text evidence="4">The sequence shown here is derived from an EMBL/GenBank/DDBJ whole genome shotgun (WGS) entry which is preliminary data.</text>
</comment>
<dbReference type="GO" id="GO:0008168">
    <property type="term" value="F:methyltransferase activity"/>
    <property type="evidence" value="ECO:0007669"/>
    <property type="project" value="UniProtKB-KW"/>
</dbReference>
<dbReference type="Pfam" id="PF01564">
    <property type="entry name" value="Spermine_synth"/>
    <property type="match status" value="1"/>
</dbReference>
<evidence type="ECO:0000256" key="1">
    <source>
        <dbReference type="ARBA" id="ARBA00008361"/>
    </source>
</evidence>
<dbReference type="EMBL" id="JAGSPD010000022">
    <property type="protein sequence ID" value="MBV7270678.1"/>
    <property type="molecule type" value="Genomic_DNA"/>
</dbReference>
<dbReference type="PANTHER" id="PTHR12176:SF59">
    <property type="entry name" value="METHYLTRANSFERASE DOMAIN-CONTAINING PROTEIN-RELATED"/>
    <property type="match status" value="1"/>
</dbReference>